<dbReference type="SUPFAM" id="SSF103515">
    <property type="entry name" value="Autotransporter"/>
    <property type="match status" value="1"/>
</dbReference>
<dbReference type="Gene3D" id="2.40.128.130">
    <property type="entry name" value="Autotransporter beta-domain"/>
    <property type="match status" value="1"/>
</dbReference>
<dbReference type="SUPFAM" id="SSF51126">
    <property type="entry name" value="Pectin lyase-like"/>
    <property type="match status" value="1"/>
</dbReference>
<dbReference type="InterPro" id="IPR011050">
    <property type="entry name" value="Pectin_lyase_fold/virulence"/>
</dbReference>
<evidence type="ECO:0000256" key="1">
    <source>
        <dbReference type="ARBA" id="ARBA00022729"/>
    </source>
</evidence>
<dbReference type="Pfam" id="PF03797">
    <property type="entry name" value="Autotransporter"/>
    <property type="match status" value="1"/>
</dbReference>
<gene>
    <name evidence="4" type="ORF">HW532_00710</name>
</gene>
<dbReference type="InterPro" id="IPR006315">
    <property type="entry name" value="OM_autotransptr_brl_dom"/>
</dbReference>
<feature type="domain" description="Autotransporter" evidence="3">
    <location>
        <begin position="734"/>
        <end position="1019"/>
    </location>
</feature>
<sequence length="1019" mass="104834">MRNRSFRRLFPALLASTALLPAVLVAGPARADCTTAGDTTTCNTSSPNPYTATVGTGQGDDDRTVTVETGAEISAGNANAISLGNGATITVEDGATVRNNVTTSNGNFGTGANTIEFEGNGTLYVGEGAQVLSEGPKSNVEAVNVHGFGNKIENHGTIHAENNAAIWFENWPGADGTGKNEVDNFGVISTAKNGGDANVFGAQDNSTGIVFKNRTGAEVHGHLRFADGDDELEFFANSLVTGDIDGGGGTDDLTLNGADGSSDILAGDISNFETLLKTGAGKWTATGTLKGFTIVTVDNGTLALTGDNTDFNGKVVVNADGIMEARAQSLPLTTLGGPDVNNDGLVRFTQPDDGTYTGQIAGTGAVEKTGAGVLTLDPTAASGNTYSGGTYFNEGTIAVGADNALGASNGALVFDGGALRFDASFDLSADRDITLMDGGGIFDTQGFTSTLSQGLTGTGGFVKKGGGTLILNGDNSHDGGTRVDAGALVVGDADHSGASLSGAGDVLVSSGATLGGYGRVVGDVANNGTIAVANALAALSAGPTGTFTVEGDLANNGRIQLGGESVGNRLVIGGDYVGNGDIYLNTVLGDDGSATDLVVIDGGSATGNTALHITNAGGLGALTTGDGIRVVDAINGATTDSEAFALANRLAAGAYEYELYYGGRATTGGDPGDQDWYLRSHKPGEDDPLYRDEVPLYSALPSLATLYGFAMLDTLHERVGETFQRPRRADGADGGAAASGGWGRVLGVYGKHKSDDFVDDGAEFDYTFGAVQTGLDLYRREGRDGSRDNAGFYLGVGHVDADVDKQYGGKAGTADLDAYSFGLYWTHFGATGWYLDAVAQGTYYDAKAHSERGQKLDTDGYGLIASLEAGYPVRLDEGLVLEPQAQLAYQHVHMDGGKDDYGRVSYENTDTLLGRLGARLAKTWQTTSDGRPLPSTAWLRVNVWNQFLNDPDTTFTTLDGNHPASVSSPLSGTWGEIGIGGSAFVTESVSLFAVGSYNHALDNSGMESWDAKAGLTVVW</sequence>
<dbReference type="CDD" id="cd01344">
    <property type="entry name" value="PL2_Passenger_AT"/>
    <property type="match status" value="1"/>
</dbReference>
<dbReference type="AlphaFoldDB" id="A0A7S8C101"/>
<dbReference type="InterPro" id="IPR005546">
    <property type="entry name" value="Autotransporte_beta"/>
</dbReference>
<dbReference type="Proteomes" id="UP000593594">
    <property type="component" value="Chromosome"/>
</dbReference>
<keyword evidence="5" id="KW-1185">Reference proteome</keyword>
<accession>A0A7S8C101</accession>
<evidence type="ECO:0000259" key="3">
    <source>
        <dbReference type="PROSITE" id="PS51208"/>
    </source>
</evidence>
<organism evidence="4 5">
    <name type="scientific">Kaustia mangrovi</name>
    <dbReference type="NCBI Taxonomy" id="2593653"/>
    <lineage>
        <taxon>Bacteria</taxon>
        <taxon>Pseudomonadati</taxon>
        <taxon>Pseudomonadota</taxon>
        <taxon>Alphaproteobacteria</taxon>
        <taxon>Hyphomicrobiales</taxon>
        <taxon>Parvibaculaceae</taxon>
        <taxon>Kaustia</taxon>
    </lineage>
</organism>
<dbReference type="Pfam" id="PF12951">
    <property type="entry name" value="PATR"/>
    <property type="match status" value="3"/>
</dbReference>
<dbReference type="NCBIfam" id="TIGR02601">
    <property type="entry name" value="autotrns_rpt"/>
    <property type="match status" value="2"/>
</dbReference>
<keyword evidence="1 2" id="KW-0732">Signal</keyword>
<dbReference type="InterPro" id="IPR036709">
    <property type="entry name" value="Autotransporte_beta_dom_sf"/>
</dbReference>
<dbReference type="PANTHER" id="PTHR35037:SF3">
    <property type="entry name" value="C-TERMINAL REGION OF AIDA-LIKE PROTEIN"/>
    <property type="match status" value="1"/>
</dbReference>
<name>A0A7S8C101_9HYPH</name>
<dbReference type="Gene3D" id="2.160.20.20">
    <property type="match status" value="1"/>
</dbReference>
<evidence type="ECO:0000313" key="5">
    <source>
        <dbReference type="Proteomes" id="UP000593594"/>
    </source>
</evidence>
<dbReference type="PROSITE" id="PS51208">
    <property type="entry name" value="AUTOTRANSPORTER"/>
    <property type="match status" value="1"/>
</dbReference>
<dbReference type="InterPro" id="IPR012332">
    <property type="entry name" value="Autotransporter_pectin_lyase_C"/>
</dbReference>
<dbReference type="RefSeq" id="WP_213162606.1">
    <property type="nucleotide sequence ID" value="NZ_CP058214.1"/>
</dbReference>
<dbReference type="KEGG" id="kmn:HW532_00710"/>
<evidence type="ECO:0000313" key="4">
    <source>
        <dbReference type="EMBL" id="QPC41388.1"/>
    </source>
</evidence>
<dbReference type="InterPro" id="IPR043990">
    <property type="entry name" value="AC_1"/>
</dbReference>
<dbReference type="Pfam" id="PF18883">
    <property type="entry name" value="AC_1"/>
    <property type="match status" value="1"/>
</dbReference>
<reference evidence="4 5" key="1">
    <citation type="submission" date="2020-06" db="EMBL/GenBank/DDBJ databases">
        <title>Genome sequence of 2 isolates from Red Sea Mangroves.</title>
        <authorList>
            <person name="Sefrji F."/>
            <person name="Michoud G."/>
            <person name="Merlino G."/>
            <person name="Daffonchio D."/>
        </authorList>
    </citation>
    <scope>NUCLEOTIDE SEQUENCE [LARGE SCALE GENOMIC DNA]</scope>
    <source>
        <strain evidence="4 5">R1DC25</strain>
    </source>
</reference>
<dbReference type="NCBIfam" id="TIGR01414">
    <property type="entry name" value="autotrans_barl"/>
    <property type="match status" value="1"/>
</dbReference>
<dbReference type="InterPro" id="IPR051551">
    <property type="entry name" value="Autotransporter_adhesion"/>
</dbReference>
<evidence type="ECO:0000256" key="2">
    <source>
        <dbReference type="SAM" id="SignalP"/>
    </source>
</evidence>
<dbReference type="PANTHER" id="PTHR35037">
    <property type="entry name" value="C-TERMINAL REGION OF AIDA-LIKE PROTEIN"/>
    <property type="match status" value="1"/>
</dbReference>
<dbReference type="GO" id="GO:0019867">
    <property type="term" value="C:outer membrane"/>
    <property type="evidence" value="ECO:0007669"/>
    <property type="project" value="InterPro"/>
</dbReference>
<dbReference type="InterPro" id="IPR013425">
    <property type="entry name" value="Autotrns_rpt"/>
</dbReference>
<proteinExistence type="predicted"/>
<feature type="chain" id="PRO_5032356128" evidence="2">
    <location>
        <begin position="32"/>
        <end position="1019"/>
    </location>
</feature>
<protein>
    <submittedName>
        <fullName evidence="4">Autotransporter outer membrane beta-barrel domain-containing protein</fullName>
    </submittedName>
</protein>
<dbReference type="EMBL" id="CP058214">
    <property type="protein sequence ID" value="QPC41388.1"/>
    <property type="molecule type" value="Genomic_DNA"/>
</dbReference>
<dbReference type="SMART" id="SM00869">
    <property type="entry name" value="Autotransporter"/>
    <property type="match status" value="1"/>
</dbReference>
<feature type="signal peptide" evidence="2">
    <location>
        <begin position="1"/>
        <end position="31"/>
    </location>
</feature>